<dbReference type="GO" id="GO:0031490">
    <property type="term" value="F:chromatin DNA binding"/>
    <property type="evidence" value="ECO:0007669"/>
    <property type="project" value="TreeGrafter"/>
</dbReference>
<feature type="compositionally biased region" description="Polar residues" evidence="3">
    <location>
        <begin position="844"/>
        <end position="880"/>
    </location>
</feature>
<feature type="region of interest" description="Disordered" evidence="3">
    <location>
        <begin position="777"/>
        <end position="800"/>
    </location>
</feature>
<evidence type="ECO:0000256" key="1">
    <source>
        <dbReference type="ARBA" id="ARBA00023015"/>
    </source>
</evidence>
<accession>A0A0B4F2T7</accession>
<dbReference type="HOGENOM" id="CLU_008261_0_0_1"/>
<reference evidence="4 5" key="1">
    <citation type="journal article" date="2014" name="Proc. Natl. Acad. Sci. U.S.A.">
        <title>Trajectory and genomic determinants of fungal-pathogen speciation and host adaptation.</title>
        <authorList>
            <person name="Hu X."/>
            <person name="Xiao G."/>
            <person name="Zheng P."/>
            <person name="Shang Y."/>
            <person name="Su Y."/>
            <person name="Zhang X."/>
            <person name="Liu X."/>
            <person name="Zhan S."/>
            <person name="St Leger R.J."/>
            <person name="Wang C."/>
        </authorList>
    </citation>
    <scope>NUCLEOTIDE SEQUENCE [LARGE SCALE GENOMIC DNA]</scope>
    <source>
        <strain evidence="4 5">ARSEF 549</strain>
    </source>
</reference>
<evidence type="ECO:0000313" key="5">
    <source>
        <dbReference type="Proteomes" id="UP000031186"/>
    </source>
</evidence>
<dbReference type="GO" id="GO:0016586">
    <property type="term" value="C:RSC-type complex"/>
    <property type="evidence" value="ECO:0007669"/>
    <property type="project" value="TreeGrafter"/>
</dbReference>
<evidence type="ECO:0000256" key="2">
    <source>
        <dbReference type="ARBA" id="ARBA00023163"/>
    </source>
</evidence>
<evidence type="ECO:0000313" key="4">
    <source>
        <dbReference type="EMBL" id="KID60151.1"/>
    </source>
</evidence>
<dbReference type="Proteomes" id="UP000031186">
    <property type="component" value="Unassembled WGS sequence"/>
</dbReference>
<feature type="region of interest" description="Disordered" evidence="3">
    <location>
        <begin position="700"/>
        <end position="721"/>
    </location>
</feature>
<feature type="non-terminal residue" evidence="4">
    <location>
        <position position="1"/>
    </location>
</feature>
<dbReference type="Pfam" id="PF08624">
    <property type="entry name" value="CRC_subunit"/>
    <property type="match status" value="1"/>
</dbReference>
<feature type="region of interest" description="Disordered" evidence="3">
    <location>
        <begin position="1"/>
        <end position="74"/>
    </location>
</feature>
<feature type="compositionally biased region" description="Polar residues" evidence="3">
    <location>
        <begin position="917"/>
        <end position="940"/>
    </location>
</feature>
<keyword evidence="1" id="KW-0805">Transcription regulation</keyword>
<feature type="compositionally biased region" description="Low complexity" evidence="3">
    <location>
        <begin position="419"/>
        <end position="450"/>
    </location>
</feature>
<dbReference type="VEuPathDB" id="FungiDB:MAN_10181"/>
<dbReference type="EMBL" id="AZNF01000021">
    <property type="protein sequence ID" value="KID60151.1"/>
    <property type="molecule type" value="Genomic_DNA"/>
</dbReference>
<dbReference type="AlphaFoldDB" id="A0A0B4F2T7"/>
<protein>
    <submittedName>
        <fullName evidence="4">RSC complex subunit Rsc7</fullName>
    </submittedName>
</protein>
<evidence type="ECO:0000256" key="3">
    <source>
        <dbReference type="SAM" id="MobiDB-lite"/>
    </source>
</evidence>
<feature type="compositionally biased region" description="Pro residues" evidence="3">
    <location>
        <begin position="64"/>
        <end position="74"/>
    </location>
</feature>
<dbReference type="PANTHER" id="PTHR22597:SF5">
    <property type="entry name" value="LOCALIZATION PROTEIN, PUTATIVE (AFU_ORTHOLOGUE AFUA_1G10600)-RELATED"/>
    <property type="match status" value="1"/>
</dbReference>
<keyword evidence="2" id="KW-0804">Transcription</keyword>
<dbReference type="OrthoDB" id="5598844at2759"/>
<dbReference type="InterPro" id="IPR013933">
    <property type="entry name" value="CRC_Rsc7/Swp82"/>
</dbReference>
<proteinExistence type="predicted"/>
<dbReference type="PANTHER" id="PTHR22597">
    <property type="entry name" value="POLYCOMB GROUP PROTEIN"/>
    <property type="match status" value="1"/>
</dbReference>
<organism evidence="4 5">
    <name type="scientific">Metarhizium anisopliae (strain ARSEF 549)</name>
    <dbReference type="NCBI Taxonomy" id="3151832"/>
    <lineage>
        <taxon>Eukaryota</taxon>
        <taxon>Fungi</taxon>
        <taxon>Dikarya</taxon>
        <taxon>Ascomycota</taxon>
        <taxon>Pezizomycotina</taxon>
        <taxon>Sordariomycetes</taxon>
        <taxon>Hypocreomycetidae</taxon>
        <taxon>Hypocreales</taxon>
        <taxon>Clavicipitaceae</taxon>
        <taxon>Metarhizium</taxon>
    </lineage>
</organism>
<comment type="caution">
    <text evidence="4">The sequence shown here is derived from an EMBL/GenBank/DDBJ whole genome shotgun (WGS) entry which is preliminary data.</text>
</comment>
<feature type="region of interest" description="Disordered" evidence="3">
    <location>
        <begin position="822"/>
        <end position="954"/>
    </location>
</feature>
<feature type="region of interest" description="Disordered" evidence="3">
    <location>
        <begin position="364"/>
        <end position="464"/>
    </location>
</feature>
<feature type="compositionally biased region" description="Low complexity" evidence="3">
    <location>
        <begin position="777"/>
        <end position="791"/>
    </location>
</feature>
<keyword evidence="5" id="KW-1185">Reference proteome</keyword>
<name>A0A0B4F2T7_METAF</name>
<gene>
    <name evidence="4" type="ORF">MAN_10181</name>
</gene>
<sequence length="954" mass="102030">MLVSTKHQAPSTKHHAPGTTAAKATSKDQDQDQDQDQERPHVQAKGAKETPGHPLPLFCTLVRIPPPPPAPPPTCNTTTTTTTFTVSRPLPATAPAITCFSRARIWKPPAFLVHTPLARVALISSPSSFATATRKSSQAGCRSASCKRGRRAPSLALIARQPVRLLCAPAAVAIAVAHARSRACALFKARVFAGRVSLSGPVEGALRHLAKRSTARPSFSGSRFRSRASCKAAGLCRQAGTYSSVRAVPDIVHAVHGLAPPNAISGSLRRCDGLWVFEAAAVTFAPGALRPRACMRQPESGLGKANLVWVARVHVPAPTPRRPPARPTASRHVAAIVIVAVVAAVVDAIAGLAHLATINPAALSSPALSNTPLRGLKRSRSSDSHNILQPGDDASSPPHPKRIKQMKPSDAPGQPPAPGVAQAGAPPQTPQSQSSTLPSQTTPAYATTPAGAPPKTTPTKSTVKALPTVRDHTTDQLNPAGDEYLPREIDEFGEKKVMPNGQLLGNRTYRCRTFLVPNRGDKLFMLATECARVLGYRDSYLLFNKNRSLFKIIASQAEKDDLVQQEILPFSYRSRQIAIVTARSMFRQFGSRVIENGRRVRDDYWETKARKQGFTEADLAGEKRPGAAKAREAAEAQNNLLMSGPHTEIVYNNTPGPYPGAPPTHLVQTGMMGAPPGNIGRMPGLTVGPELGDTRPRDFSNIIKGGPRQEITGPAYQDQTRPSPMGEIHSQAHHAAEFSRSVNQQRDMRGDYLQGIWRRPHEQPVTSSLNPTVGATDAAAATTRPSSSPHTVAAAGVTQPVVSSQSPQMLMTAAPYSQPIHAQNQLGSTGGGSMSQAAPGGYNYQPNQAMWSQNTQTPHHSGYSSYTTQSQAPHLSQSPASHLRQPSAGQLQPNMPFPGMGSMQYGASQGMYPADQTPRQYMAQSTPGAPQVSQSWSGQHSPPPQWWTPQQQPQ</sequence>
<feature type="compositionally biased region" description="Basic and acidic residues" evidence="3">
    <location>
        <begin position="25"/>
        <end position="51"/>
    </location>
</feature>
<feature type="compositionally biased region" description="Polar residues" evidence="3">
    <location>
        <begin position="1"/>
        <end position="11"/>
    </location>
</feature>